<evidence type="ECO:0000256" key="3">
    <source>
        <dbReference type="ARBA" id="ARBA00023015"/>
    </source>
</evidence>
<dbReference type="GO" id="GO:0005634">
    <property type="term" value="C:nucleus"/>
    <property type="evidence" value="ECO:0007669"/>
    <property type="project" value="UniProtKB-SubCell"/>
</dbReference>
<evidence type="ECO:0000256" key="2">
    <source>
        <dbReference type="ARBA" id="ARBA00022737"/>
    </source>
</evidence>
<dbReference type="InterPro" id="IPR003657">
    <property type="entry name" value="WRKY_dom"/>
</dbReference>
<keyword evidence="4" id="KW-0238">DNA-binding</keyword>
<evidence type="ECO:0000256" key="6">
    <source>
        <dbReference type="ARBA" id="ARBA00023242"/>
    </source>
</evidence>
<dbReference type="SMART" id="SM00774">
    <property type="entry name" value="WRKY"/>
    <property type="match status" value="2"/>
</dbReference>
<protein>
    <submittedName>
        <fullName evidence="9">Wrky transcription factor 3</fullName>
    </submittedName>
</protein>
<dbReference type="InterPro" id="IPR036576">
    <property type="entry name" value="WRKY_dom_sf"/>
</dbReference>
<dbReference type="EMBL" id="MJEQ01004981">
    <property type="protein sequence ID" value="OIT20712.1"/>
    <property type="molecule type" value="Genomic_DNA"/>
</dbReference>
<dbReference type="STRING" id="49451.A0A1J6K6Q1"/>
<organism evidence="9 10">
    <name type="scientific">Nicotiana attenuata</name>
    <name type="common">Coyote tobacco</name>
    <dbReference type="NCBI Taxonomy" id="49451"/>
    <lineage>
        <taxon>Eukaryota</taxon>
        <taxon>Viridiplantae</taxon>
        <taxon>Streptophyta</taxon>
        <taxon>Embryophyta</taxon>
        <taxon>Tracheophyta</taxon>
        <taxon>Spermatophyta</taxon>
        <taxon>Magnoliopsida</taxon>
        <taxon>eudicotyledons</taxon>
        <taxon>Gunneridae</taxon>
        <taxon>Pentapetalae</taxon>
        <taxon>asterids</taxon>
        <taxon>lamiids</taxon>
        <taxon>Solanales</taxon>
        <taxon>Solanaceae</taxon>
        <taxon>Nicotianoideae</taxon>
        <taxon>Nicotianeae</taxon>
        <taxon>Nicotiana</taxon>
    </lineage>
</organism>
<keyword evidence="6" id="KW-0539">Nucleus</keyword>
<reference evidence="9" key="1">
    <citation type="submission" date="2016-11" db="EMBL/GenBank/DDBJ databases">
        <title>The genome of Nicotiana attenuata.</title>
        <authorList>
            <person name="Xu S."/>
            <person name="Brockmoeller T."/>
            <person name="Gaquerel E."/>
            <person name="Navarro A."/>
            <person name="Kuhl H."/>
            <person name="Gase K."/>
            <person name="Ling Z."/>
            <person name="Zhou W."/>
            <person name="Kreitzer C."/>
            <person name="Stanke M."/>
            <person name="Tang H."/>
            <person name="Lyons E."/>
            <person name="Pandey P."/>
            <person name="Pandey S.P."/>
            <person name="Timmermann B."/>
            <person name="Baldwin I.T."/>
        </authorList>
    </citation>
    <scope>NUCLEOTIDE SEQUENCE [LARGE SCALE GENOMIC DNA]</scope>
    <source>
        <strain evidence="9">UT</strain>
    </source>
</reference>
<feature type="region of interest" description="Disordered" evidence="7">
    <location>
        <begin position="62"/>
        <end position="90"/>
    </location>
</feature>
<evidence type="ECO:0000256" key="1">
    <source>
        <dbReference type="ARBA" id="ARBA00004123"/>
    </source>
</evidence>
<comment type="caution">
    <text evidence="9">The sequence shown here is derived from an EMBL/GenBank/DDBJ whole genome shotgun (WGS) entry which is preliminary data.</text>
</comment>
<dbReference type="InterPro" id="IPR044810">
    <property type="entry name" value="WRKY_plant"/>
</dbReference>
<keyword evidence="3" id="KW-0805">Transcription regulation</keyword>
<feature type="domain" description="WRKY" evidence="8">
    <location>
        <begin position="177"/>
        <end position="241"/>
    </location>
</feature>
<keyword evidence="5" id="KW-0804">Transcription</keyword>
<evidence type="ECO:0000313" key="10">
    <source>
        <dbReference type="Proteomes" id="UP000187609"/>
    </source>
</evidence>
<dbReference type="GO" id="GO:0043565">
    <property type="term" value="F:sequence-specific DNA binding"/>
    <property type="evidence" value="ECO:0007669"/>
    <property type="project" value="InterPro"/>
</dbReference>
<dbReference type="PANTHER" id="PTHR31221:SF133">
    <property type="entry name" value="WRKY TRANSCRIPTION FACTOR 3-RELATED"/>
    <property type="match status" value="1"/>
</dbReference>
<gene>
    <name evidence="9" type="primary">WRKY3_1</name>
    <name evidence="9" type="ORF">A4A49_39378</name>
</gene>
<sequence length="423" mass="48805">MTSFGALDKPACDGYNWRKYGQKKDKVSQCPRSYYKCTHTKCPAKKKVERSIDGHITQITHNGWHNHELPQPSKQRKDGSALNGTDCSEVRPDIRTHDRTVVNSSDVSSPSRPDQISTQLASLLLVKRKRDETINNWIEVDEGHDEPDVKRKKKAVKTLASSHGTVAGQKIVLPTRSEVVVVNDGYNWRKYGQKVVKGNQHLRDYYRCTYPKCKAHKQVMRASTDPKAIKTYKGEHNHDTPTYKTCQRYLALRKGCGDIADKILRFLGKPSNNKINHFADIHTKPFVEAARIYQWPDKVATQAAGSELKVRETFLRSCMIGYFNDPFSYDPKSEVLHKWFTNRWQVCSVLKITPISHNRFLFQFPLREEAERINVSEWHWNERRLSLEWWTPVAGTDLASKRSETQMDQSIRHPASCLVTGYF</sequence>
<evidence type="ECO:0000256" key="7">
    <source>
        <dbReference type="SAM" id="MobiDB-lite"/>
    </source>
</evidence>
<evidence type="ECO:0000256" key="5">
    <source>
        <dbReference type="ARBA" id="ARBA00023163"/>
    </source>
</evidence>
<dbReference type="AlphaFoldDB" id="A0A1J6K6Q1"/>
<comment type="subcellular location">
    <subcellularLocation>
        <location evidence="1">Nucleus</location>
    </subcellularLocation>
</comment>
<dbReference type="SMR" id="A0A1J6K6Q1"/>
<evidence type="ECO:0000259" key="8">
    <source>
        <dbReference type="PROSITE" id="PS50811"/>
    </source>
</evidence>
<dbReference type="FunFam" id="2.20.25.80:FF:000006">
    <property type="entry name" value="WRKY transcription factor"/>
    <property type="match status" value="1"/>
</dbReference>
<dbReference type="PANTHER" id="PTHR31221">
    <property type="entry name" value="WRKY TRANSCRIPTION FACTOR PROTEIN 1-RELATED"/>
    <property type="match status" value="1"/>
</dbReference>
<feature type="domain" description="WRKY" evidence="8">
    <location>
        <begin position="13"/>
        <end position="70"/>
    </location>
</feature>
<accession>A0A1J6K6Q1</accession>
<dbReference type="Gramene" id="OIT20712">
    <property type="protein sequence ID" value="OIT20712"/>
    <property type="gene ID" value="A4A49_39378"/>
</dbReference>
<dbReference type="Proteomes" id="UP000187609">
    <property type="component" value="Unassembled WGS sequence"/>
</dbReference>
<keyword evidence="2" id="KW-0677">Repeat</keyword>
<dbReference type="InterPro" id="IPR025558">
    <property type="entry name" value="DUF4283"/>
</dbReference>
<name>A0A1J6K6Q1_NICAT</name>
<proteinExistence type="predicted"/>
<evidence type="ECO:0000256" key="4">
    <source>
        <dbReference type="ARBA" id="ARBA00023125"/>
    </source>
</evidence>
<dbReference type="Pfam" id="PF03106">
    <property type="entry name" value="WRKY"/>
    <property type="match status" value="2"/>
</dbReference>
<keyword evidence="10" id="KW-1185">Reference proteome</keyword>
<dbReference type="Pfam" id="PF14111">
    <property type="entry name" value="DUF4283"/>
    <property type="match status" value="1"/>
</dbReference>
<evidence type="ECO:0000313" key="9">
    <source>
        <dbReference type="EMBL" id="OIT20712.1"/>
    </source>
</evidence>
<dbReference type="SUPFAM" id="SSF118290">
    <property type="entry name" value="WRKY DNA-binding domain"/>
    <property type="match status" value="2"/>
</dbReference>
<dbReference type="Gene3D" id="2.20.25.80">
    <property type="entry name" value="WRKY domain"/>
    <property type="match status" value="2"/>
</dbReference>
<dbReference type="GO" id="GO:0003700">
    <property type="term" value="F:DNA-binding transcription factor activity"/>
    <property type="evidence" value="ECO:0007669"/>
    <property type="project" value="InterPro"/>
</dbReference>
<dbReference type="PROSITE" id="PS50811">
    <property type="entry name" value="WRKY"/>
    <property type="match status" value="2"/>
</dbReference>